<keyword evidence="3" id="KW-1185">Reference proteome</keyword>
<protein>
    <submittedName>
        <fullName evidence="2">Uncharacterized protein</fullName>
    </submittedName>
</protein>
<feature type="compositionally biased region" description="Pro residues" evidence="1">
    <location>
        <begin position="47"/>
        <end position="59"/>
    </location>
</feature>
<dbReference type="KEGG" id="malv:MALV_57910"/>
<feature type="compositionally biased region" description="Low complexity" evidence="1">
    <location>
        <begin position="35"/>
        <end position="46"/>
    </location>
</feature>
<evidence type="ECO:0000313" key="2">
    <source>
        <dbReference type="EMBL" id="BBX30666.1"/>
    </source>
</evidence>
<evidence type="ECO:0000256" key="1">
    <source>
        <dbReference type="SAM" id="MobiDB-lite"/>
    </source>
</evidence>
<geneLocation type="plasmid" evidence="2 3">
    <name>pJCM12272</name>
</geneLocation>
<feature type="compositionally biased region" description="Low complexity" evidence="1">
    <location>
        <begin position="105"/>
        <end position="114"/>
    </location>
</feature>
<proteinExistence type="predicted"/>
<keyword evidence="2" id="KW-0614">Plasmid</keyword>
<evidence type="ECO:0000313" key="3">
    <source>
        <dbReference type="Proteomes" id="UP000466906"/>
    </source>
</evidence>
<accession>A0A6N4V051</accession>
<dbReference type="EMBL" id="AP022566">
    <property type="protein sequence ID" value="BBX30666.1"/>
    <property type="molecule type" value="Genomic_DNA"/>
</dbReference>
<feature type="region of interest" description="Disordered" evidence="1">
    <location>
        <begin position="1"/>
        <end position="114"/>
    </location>
</feature>
<dbReference type="Proteomes" id="UP000466906">
    <property type="component" value="Plasmid pJCM12272"/>
</dbReference>
<organism evidence="2 3">
    <name type="scientific">Mycolicibacterium alvei</name>
    <dbReference type="NCBI Taxonomy" id="67081"/>
    <lineage>
        <taxon>Bacteria</taxon>
        <taxon>Bacillati</taxon>
        <taxon>Actinomycetota</taxon>
        <taxon>Actinomycetes</taxon>
        <taxon>Mycobacteriales</taxon>
        <taxon>Mycobacteriaceae</taxon>
        <taxon>Mycolicibacterium</taxon>
    </lineage>
</organism>
<gene>
    <name evidence="2" type="ORF">MALV_57910</name>
</gene>
<reference evidence="2 3" key="1">
    <citation type="journal article" date="2019" name="Emerg. Microbes Infect.">
        <title>Comprehensive subspecies identification of 175 nontuberculous mycobacteria species based on 7547 genomic profiles.</title>
        <authorList>
            <person name="Matsumoto Y."/>
            <person name="Kinjo T."/>
            <person name="Motooka D."/>
            <person name="Nabeya D."/>
            <person name="Jung N."/>
            <person name="Uechi K."/>
            <person name="Horii T."/>
            <person name="Iida T."/>
            <person name="Fujita J."/>
            <person name="Nakamura S."/>
        </authorList>
    </citation>
    <scope>NUCLEOTIDE SEQUENCE [LARGE SCALE GENOMIC DNA]</scope>
    <source>
        <strain evidence="2 3">JCM 12272</strain>
        <plasmid evidence="2">pJCM12272</plasmid>
    </source>
</reference>
<dbReference type="AlphaFoldDB" id="A0A6N4V051"/>
<sequence length="248" mass="25845">MASNGNANHKNLAGAFGGAPASGRGSRLQGLLDTPARAAAAAQPAQTTPPPSEPIPPADPAESTPAVPADNLESASPGGDETAAADNGGGAGSTRTVVRPRRPRTGTAGRGASASSVYLTAEAYKQLTTTKRLKVKDYAQIVQDAFAQIAKEAADQQKSPDDVLADLFKVSESADPWLMPSSTTRAKSSTPLTEARISFSAPQREWIEGRMAAVKVDAFSEFIARVLEHHLLPAKAKRGKKPVQRPEG</sequence>
<name>A0A6N4V051_9MYCO</name>